<evidence type="ECO:0000313" key="2">
    <source>
        <dbReference type="Proteomes" id="UP001150603"/>
    </source>
</evidence>
<sequence length="218" mass="24558">MPVHLTVELVLDHGLKACHNNFSFLYFIYGYVLAQDIVAWVLYFRMRSVAKAFNEFKLALSTLLIFTAFIVILFAVMMSQGAVYSWGRILLAFSNTTLLNLYLFLILCPPIYGHMFKREECLRKFMDEMHQDGIIAQQARIGNAHKQLYGVNDGTDSYIRQSENSTSGGSKTPYTRTMVENGAEPAAEFNYMMDMASTTQPSLTMETAVAGGAGRRII</sequence>
<name>A0ACC1J0F3_9FUNG</name>
<reference evidence="1" key="1">
    <citation type="submission" date="2022-07" db="EMBL/GenBank/DDBJ databases">
        <title>Phylogenomic reconstructions and comparative analyses of Kickxellomycotina fungi.</title>
        <authorList>
            <person name="Reynolds N.K."/>
            <person name="Stajich J.E."/>
            <person name="Barry K."/>
            <person name="Grigoriev I.V."/>
            <person name="Crous P."/>
            <person name="Smith M.E."/>
        </authorList>
    </citation>
    <scope>NUCLEOTIDE SEQUENCE</scope>
    <source>
        <strain evidence="1">NRRL 5244</strain>
    </source>
</reference>
<proteinExistence type="predicted"/>
<comment type="caution">
    <text evidence="1">The sequence shown here is derived from an EMBL/GenBank/DDBJ whole genome shotgun (WGS) entry which is preliminary data.</text>
</comment>
<keyword evidence="2" id="KW-1185">Reference proteome</keyword>
<organism evidence="1 2">
    <name type="scientific">Linderina macrospora</name>
    <dbReference type="NCBI Taxonomy" id="4868"/>
    <lineage>
        <taxon>Eukaryota</taxon>
        <taxon>Fungi</taxon>
        <taxon>Fungi incertae sedis</taxon>
        <taxon>Zoopagomycota</taxon>
        <taxon>Kickxellomycotina</taxon>
        <taxon>Kickxellomycetes</taxon>
        <taxon>Kickxellales</taxon>
        <taxon>Kickxellaceae</taxon>
        <taxon>Linderina</taxon>
    </lineage>
</organism>
<gene>
    <name evidence="1" type="ORF">FBU59_006261</name>
</gene>
<dbReference type="EMBL" id="JANBPW010005370">
    <property type="protein sequence ID" value="KAJ1932759.1"/>
    <property type="molecule type" value="Genomic_DNA"/>
</dbReference>
<accession>A0ACC1J0F3</accession>
<protein>
    <submittedName>
        <fullName evidence="1">Uncharacterized protein</fullName>
    </submittedName>
</protein>
<dbReference type="Proteomes" id="UP001150603">
    <property type="component" value="Unassembled WGS sequence"/>
</dbReference>
<evidence type="ECO:0000313" key="1">
    <source>
        <dbReference type="EMBL" id="KAJ1932759.1"/>
    </source>
</evidence>